<proteinExistence type="predicted"/>
<organism evidence="2 3">
    <name type="scientific">Altererythrobacter ishigakiensis</name>
    <dbReference type="NCBI Taxonomy" id="476157"/>
    <lineage>
        <taxon>Bacteria</taxon>
        <taxon>Pseudomonadati</taxon>
        <taxon>Pseudomonadota</taxon>
        <taxon>Alphaproteobacteria</taxon>
        <taxon>Sphingomonadales</taxon>
        <taxon>Erythrobacteraceae</taxon>
        <taxon>Altererythrobacter</taxon>
    </lineage>
</organism>
<accession>A0A562UM38</accession>
<dbReference type="Gene3D" id="3.40.50.720">
    <property type="entry name" value="NAD(P)-binding Rossmann-like Domain"/>
    <property type="match status" value="1"/>
</dbReference>
<sequence>MKLGVIGAGRILSAYLEASDPSGIEIAAVCDVGNPILPDDIKDVPFFADFRDMAKLAQLDAFLVAVPSSKHFEVTKLALDAGRPLLIEKPVTLNSAEFGLLRDEACARGTPVFSLLHAQYGSEVIAARKYFQQVKASSRTPVTVHWQTLLCDPYEENPAAQASLINAWADGGINAISIVLAAFPGAQLKRVTGQHIPSERNWAEIRSRQTFKLSGDWAGSVTIETDWSQGHGLKTSKAELNDGVRIELHHTNETFEITGDVHDTVQCFQNERSRLANHYVEAFRDAREHIEQGRSNWEFSQACHASYFSCFP</sequence>
<dbReference type="EMBL" id="VLLK01000002">
    <property type="protein sequence ID" value="TWJ06646.1"/>
    <property type="molecule type" value="Genomic_DNA"/>
</dbReference>
<dbReference type="PANTHER" id="PTHR43249">
    <property type="entry name" value="UDP-N-ACETYL-2-AMINO-2-DEOXY-D-GLUCURONATE OXIDASE"/>
    <property type="match status" value="1"/>
</dbReference>
<dbReference type="InterPro" id="IPR036291">
    <property type="entry name" value="NAD(P)-bd_dom_sf"/>
</dbReference>
<dbReference type="Gene3D" id="3.30.360.10">
    <property type="entry name" value="Dihydrodipicolinate Reductase, domain 2"/>
    <property type="match status" value="1"/>
</dbReference>
<dbReference type="GO" id="GO:0000166">
    <property type="term" value="F:nucleotide binding"/>
    <property type="evidence" value="ECO:0007669"/>
    <property type="project" value="InterPro"/>
</dbReference>
<evidence type="ECO:0000259" key="1">
    <source>
        <dbReference type="Pfam" id="PF01408"/>
    </source>
</evidence>
<gene>
    <name evidence="2" type="ORF">JN10_2182</name>
</gene>
<dbReference type="InterPro" id="IPR000683">
    <property type="entry name" value="Gfo/Idh/MocA-like_OxRdtase_N"/>
</dbReference>
<dbReference type="SUPFAM" id="SSF51735">
    <property type="entry name" value="NAD(P)-binding Rossmann-fold domains"/>
    <property type="match status" value="1"/>
</dbReference>
<protein>
    <submittedName>
        <fullName evidence="2">Putative dehydrogenase</fullName>
    </submittedName>
</protein>
<evidence type="ECO:0000313" key="2">
    <source>
        <dbReference type="EMBL" id="TWJ06646.1"/>
    </source>
</evidence>
<name>A0A562UM38_9SPHN</name>
<feature type="domain" description="Gfo/Idh/MocA-like oxidoreductase N-terminal" evidence="1">
    <location>
        <begin position="2"/>
        <end position="99"/>
    </location>
</feature>
<comment type="caution">
    <text evidence="2">The sequence shown here is derived from an EMBL/GenBank/DDBJ whole genome shotgun (WGS) entry which is preliminary data.</text>
</comment>
<evidence type="ECO:0000313" key="3">
    <source>
        <dbReference type="Proteomes" id="UP000320547"/>
    </source>
</evidence>
<dbReference type="Proteomes" id="UP000320547">
    <property type="component" value="Unassembled WGS sequence"/>
</dbReference>
<dbReference type="RefSeq" id="WP_067597800.1">
    <property type="nucleotide sequence ID" value="NZ_CP015963.1"/>
</dbReference>
<keyword evidence="3" id="KW-1185">Reference proteome</keyword>
<dbReference type="PANTHER" id="PTHR43249:SF1">
    <property type="entry name" value="D-GLUCOSIDE 3-DEHYDROGENASE"/>
    <property type="match status" value="1"/>
</dbReference>
<dbReference type="InterPro" id="IPR052515">
    <property type="entry name" value="Gfo/Idh/MocA_Oxidoreductase"/>
</dbReference>
<dbReference type="Pfam" id="PF01408">
    <property type="entry name" value="GFO_IDH_MocA"/>
    <property type="match status" value="1"/>
</dbReference>
<dbReference type="AlphaFoldDB" id="A0A562UM38"/>
<reference evidence="2 3" key="1">
    <citation type="submission" date="2019-07" db="EMBL/GenBank/DDBJ databases">
        <title>Genomic Encyclopedia of Archaeal and Bacterial Type Strains, Phase II (KMG-II): from individual species to whole genera.</title>
        <authorList>
            <person name="Goeker M."/>
        </authorList>
    </citation>
    <scope>NUCLEOTIDE SEQUENCE [LARGE SCALE GENOMIC DNA]</scope>
    <source>
        <strain evidence="2 3">ATCC BAA-2084</strain>
    </source>
</reference>
<dbReference type="STRING" id="476157.GCA_001663155_00857"/>
<dbReference type="OrthoDB" id="9813657at2"/>